<name>B8AUE2_ORYSI</name>
<dbReference type="PANTHER" id="PTHR38542:SF2">
    <property type="entry name" value="REPLICATION FACTOR A C-TERMINAL DOMAIN-CONTAINING PROTEIN"/>
    <property type="match status" value="1"/>
</dbReference>
<dbReference type="EMBL" id="CM000129">
    <property type="protein sequence ID" value="EEC77372.1"/>
    <property type="molecule type" value="Genomic_DNA"/>
</dbReference>
<organism evidence="1 2">
    <name type="scientific">Oryza sativa subsp. indica</name>
    <name type="common">Rice</name>
    <dbReference type="NCBI Taxonomy" id="39946"/>
    <lineage>
        <taxon>Eukaryota</taxon>
        <taxon>Viridiplantae</taxon>
        <taxon>Streptophyta</taxon>
        <taxon>Embryophyta</taxon>
        <taxon>Tracheophyta</taxon>
        <taxon>Spermatophyta</taxon>
        <taxon>Magnoliopsida</taxon>
        <taxon>Liliopsida</taxon>
        <taxon>Poales</taxon>
        <taxon>Poaceae</taxon>
        <taxon>BOP clade</taxon>
        <taxon>Oryzoideae</taxon>
        <taxon>Oryzeae</taxon>
        <taxon>Oryzinae</taxon>
        <taxon>Oryza</taxon>
        <taxon>Oryza sativa</taxon>
    </lineage>
</organism>
<gene>
    <name evidence="1" type="ORF">OsI_16101</name>
</gene>
<dbReference type="HOGENOM" id="CLU_630686_0_0_1"/>
<dbReference type="PANTHER" id="PTHR38542">
    <property type="entry name" value="OS04G0450500 PROTEIN"/>
    <property type="match status" value="1"/>
</dbReference>
<dbReference type="Gramene" id="BGIOSGA016510-TA">
    <property type="protein sequence ID" value="BGIOSGA016510-PA"/>
    <property type="gene ID" value="BGIOSGA016510"/>
</dbReference>
<keyword evidence="2" id="KW-1185">Reference proteome</keyword>
<reference evidence="1 2" key="1">
    <citation type="journal article" date="2005" name="PLoS Biol.">
        <title>The genomes of Oryza sativa: a history of duplications.</title>
        <authorList>
            <person name="Yu J."/>
            <person name="Wang J."/>
            <person name="Lin W."/>
            <person name="Li S."/>
            <person name="Li H."/>
            <person name="Zhou J."/>
            <person name="Ni P."/>
            <person name="Dong W."/>
            <person name="Hu S."/>
            <person name="Zeng C."/>
            <person name="Zhang J."/>
            <person name="Zhang Y."/>
            <person name="Li R."/>
            <person name="Xu Z."/>
            <person name="Li S."/>
            <person name="Li X."/>
            <person name="Zheng H."/>
            <person name="Cong L."/>
            <person name="Lin L."/>
            <person name="Yin J."/>
            <person name="Geng J."/>
            <person name="Li G."/>
            <person name="Shi J."/>
            <person name="Liu J."/>
            <person name="Lv H."/>
            <person name="Li J."/>
            <person name="Wang J."/>
            <person name="Deng Y."/>
            <person name="Ran L."/>
            <person name="Shi X."/>
            <person name="Wang X."/>
            <person name="Wu Q."/>
            <person name="Li C."/>
            <person name="Ren X."/>
            <person name="Wang J."/>
            <person name="Wang X."/>
            <person name="Li D."/>
            <person name="Liu D."/>
            <person name="Zhang X."/>
            <person name="Ji Z."/>
            <person name="Zhao W."/>
            <person name="Sun Y."/>
            <person name="Zhang Z."/>
            <person name="Bao J."/>
            <person name="Han Y."/>
            <person name="Dong L."/>
            <person name="Ji J."/>
            <person name="Chen P."/>
            <person name="Wu S."/>
            <person name="Liu J."/>
            <person name="Xiao Y."/>
            <person name="Bu D."/>
            <person name="Tan J."/>
            <person name="Yang L."/>
            <person name="Ye C."/>
            <person name="Zhang J."/>
            <person name="Xu J."/>
            <person name="Zhou Y."/>
            <person name="Yu Y."/>
            <person name="Zhang B."/>
            <person name="Zhuang S."/>
            <person name="Wei H."/>
            <person name="Liu B."/>
            <person name="Lei M."/>
            <person name="Yu H."/>
            <person name="Li Y."/>
            <person name="Xu H."/>
            <person name="Wei S."/>
            <person name="He X."/>
            <person name="Fang L."/>
            <person name="Zhang Z."/>
            <person name="Zhang Y."/>
            <person name="Huang X."/>
            <person name="Su Z."/>
            <person name="Tong W."/>
            <person name="Li J."/>
            <person name="Tong Z."/>
            <person name="Li S."/>
            <person name="Ye J."/>
            <person name="Wang L."/>
            <person name="Fang L."/>
            <person name="Lei T."/>
            <person name="Chen C."/>
            <person name="Chen H."/>
            <person name="Xu Z."/>
            <person name="Li H."/>
            <person name="Huang H."/>
            <person name="Zhang F."/>
            <person name="Xu H."/>
            <person name="Li N."/>
            <person name="Zhao C."/>
            <person name="Li S."/>
            <person name="Dong L."/>
            <person name="Huang Y."/>
            <person name="Li L."/>
            <person name="Xi Y."/>
            <person name="Qi Q."/>
            <person name="Li W."/>
            <person name="Zhang B."/>
            <person name="Hu W."/>
            <person name="Zhang Y."/>
            <person name="Tian X."/>
            <person name="Jiao Y."/>
            <person name="Liang X."/>
            <person name="Jin J."/>
            <person name="Gao L."/>
            <person name="Zheng W."/>
            <person name="Hao B."/>
            <person name="Liu S."/>
            <person name="Wang W."/>
            <person name="Yuan L."/>
            <person name="Cao M."/>
            <person name="McDermott J."/>
            <person name="Samudrala R."/>
            <person name="Wang J."/>
            <person name="Wong G.K."/>
            <person name="Yang H."/>
        </authorList>
    </citation>
    <scope>NUCLEOTIDE SEQUENCE [LARGE SCALE GENOMIC DNA]</scope>
    <source>
        <strain evidence="2">cv. 93-11</strain>
    </source>
</reference>
<protein>
    <submittedName>
        <fullName evidence="1">Uncharacterized protein</fullName>
    </submittedName>
</protein>
<sequence>MAGVVSWYGPLIDLSAAAGHLGGFVQLLASVRRVLPHQEQNAADGRAFQKTMLEVGDDTRSRSSVSLRPKRGSSVLAGDVYYWQVRLKNWKDEKEKESGNFLSISELLSQSKLHGVGVYASISKMIYVRDQSGQIPVLVRNKAAEILFANIIADDVSECYKNHHPMLLDTCDCGSLNTSGGETGIIKRKRTKEKPDWHLIWLIIIKCLLNQHKNSPFCLQISVNTDKSVEDGRFELVLQSCRLSFRFNEKKATHAYCAKLKATKTYRRVASTRKKPELFKSHGGAQISCCLQRLGAVRSSDCSASPEHAVICIGSSPANLITGLTMNSSGINSALPVRGAAQIPAVGSGPPAPSGGNLPIPSMPSWAKWVVGAIIVAIPIYRKIRALEDTVEKTAEVAIEVVDTVAEATEKVAGELADAFPGNENLKEVASKIKTVADVIEDDAEKAEALIQKVDEIKKELDAIVDPIIDKIDKEEL</sequence>
<dbReference type="Proteomes" id="UP000007015">
    <property type="component" value="Chromosome 4"/>
</dbReference>
<accession>B8AUE2</accession>
<evidence type="ECO:0000313" key="1">
    <source>
        <dbReference type="EMBL" id="EEC77372.1"/>
    </source>
</evidence>
<dbReference type="AlphaFoldDB" id="B8AUE2"/>
<evidence type="ECO:0000313" key="2">
    <source>
        <dbReference type="Proteomes" id="UP000007015"/>
    </source>
</evidence>
<proteinExistence type="predicted"/>